<dbReference type="Gene3D" id="3.40.190.10">
    <property type="entry name" value="Periplasmic binding protein-like II"/>
    <property type="match status" value="2"/>
</dbReference>
<dbReference type="CDD" id="cd13540">
    <property type="entry name" value="PBP2_ModA_WtpA"/>
    <property type="match status" value="1"/>
</dbReference>
<name>B3V6F6_9ARCH</name>
<accession>B3V6F6</accession>
<sequence>MFILYAGSLIHPMTGNIKNEFEASTSYNLIGEGKGSIHASNMIMDKQRTPDVFISAGSEPMNRLIDNSKVDWYLVFATSELVFSYSSNSPSFQLLEKIRLGNLNWHDVLTNSDLKLKRTDPELDPKGYYTIMMLQLAEIFYDDDNLLENVIDDYDDDQILPEEILVTILTLGQIDIIPTYKHEALSKNLSYFTLPDEINLSHIGYSDFYSQSFYSMNSGKRIQGHPIIFTITIPNDAQNIEGAIHFIEYFLSENNKTYLETIGLHPITPIIHGDFTKVPESLR</sequence>
<reference evidence="2" key="2">
    <citation type="submission" date="2008-05" db="EMBL/GenBank/DDBJ databases">
        <authorList>
            <person name="Martin-Cuadrado A.-B."/>
            <person name="Rodriguez-Valera F."/>
            <person name="Moreira D."/>
            <person name="Alba J.-C."/>
            <person name="Ivars-Martinez E."/>
            <person name="Henn M.R."/>
            <person name="Talla E."/>
            <person name="Lopez-Garcia P."/>
        </authorList>
    </citation>
    <scope>NUCLEOTIDE SEQUENCE</scope>
</reference>
<evidence type="ECO:0000256" key="1">
    <source>
        <dbReference type="ARBA" id="ARBA00009438"/>
    </source>
</evidence>
<dbReference type="InterPro" id="IPR050682">
    <property type="entry name" value="ModA/WtpA"/>
</dbReference>
<dbReference type="GO" id="GO:0015689">
    <property type="term" value="P:molybdate ion transport"/>
    <property type="evidence" value="ECO:0007669"/>
    <property type="project" value="TreeGrafter"/>
</dbReference>
<dbReference type="PANTHER" id="PTHR30632:SF16">
    <property type="entry name" value="MOLYBDATE_TUNGSTATE-BINDING PROTEIN WTPA"/>
    <property type="match status" value="1"/>
</dbReference>
<dbReference type="EMBL" id="EU686635">
    <property type="protein sequence ID" value="ACF09880.1"/>
    <property type="molecule type" value="Genomic_DNA"/>
</dbReference>
<dbReference type="SUPFAM" id="SSF53850">
    <property type="entry name" value="Periplasmic binding protein-like II"/>
    <property type="match status" value="1"/>
</dbReference>
<organism evidence="2">
    <name type="scientific">uncultured marine crenarchaeote AD1000-23-H12</name>
    <dbReference type="NCBI Taxonomy" id="526638"/>
    <lineage>
        <taxon>Archaea</taxon>
        <taxon>Nitrososphaerota</taxon>
        <taxon>Nitrososphaeria</taxon>
        <taxon>Nitrosopumilales</taxon>
        <taxon>environmental samples</taxon>
    </lineage>
</organism>
<protein>
    <submittedName>
        <fullName evidence="2">Extracellular solute-binding protein family 1</fullName>
    </submittedName>
</protein>
<proteinExistence type="inferred from homology"/>
<evidence type="ECO:0000313" key="2">
    <source>
        <dbReference type="EMBL" id="ACF09880.1"/>
    </source>
</evidence>
<reference evidence="2" key="1">
    <citation type="journal article" date="2008" name="ISME J.">
        <title>Hindsight in the relative abundance, metabolic potential and genome dynamics of uncultivated marine archaea from comparative metagenomic analyses of bathypelagic plankton of different oceanic regions.</title>
        <authorList>
            <person name="Martin-Cuadrado A.B."/>
            <person name="Rodriguez-Valera F."/>
            <person name="Moreira D."/>
            <person name="Alba J.C."/>
            <person name="Ivars-Martinez E."/>
            <person name="Henn M.R."/>
            <person name="Talla E."/>
            <person name="Lopez-Garcia P."/>
        </authorList>
    </citation>
    <scope>NUCLEOTIDE SEQUENCE</scope>
</reference>
<comment type="similarity">
    <text evidence="1">Belongs to the bacterial solute-binding protein 1 family. WtpA subfamily.</text>
</comment>
<dbReference type="GO" id="GO:0030973">
    <property type="term" value="F:molybdate ion binding"/>
    <property type="evidence" value="ECO:0007669"/>
    <property type="project" value="TreeGrafter"/>
</dbReference>
<dbReference type="Pfam" id="PF13531">
    <property type="entry name" value="SBP_bac_11"/>
    <property type="match status" value="1"/>
</dbReference>
<dbReference type="AlphaFoldDB" id="B3V6F6"/>
<dbReference type="PANTHER" id="PTHR30632">
    <property type="entry name" value="MOLYBDATE-BINDING PERIPLASMIC PROTEIN"/>
    <property type="match status" value="1"/>
</dbReference>